<feature type="region of interest" description="Disordered" evidence="3">
    <location>
        <begin position="66"/>
        <end position="114"/>
    </location>
</feature>
<dbReference type="Pfam" id="PF00172">
    <property type="entry name" value="Zn_clus"/>
    <property type="match status" value="1"/>
</dbReference>
<feature type="domain" description="Zn(2)-C6 fungal-type" evidence="4">
    <location>
        <begin position="14"/>
        <end position="42"/>
    </location>
</feature>
<dbReference type="Gene3D" id="4.10.240.10">
    <property type="entry name" value="Zn(2)-C6 fungal-type DNA-binding domain"/>
    <property type="match status" value="1"/>
</dbReference>
<keyword evidence="1" id="KW-0479">Metal-binding</keyword>
<dbReference type="STRING" id="1149755.A0A2J6RJI9"/>
<feature type="compositionally biased region" description="Polar residues" evidence="3">
    <location>
        <begin position="66"/>
        <end position="98"/>
    </location>
</feature>
<dbReference type="GO" id="GO:0003677">
    <property type="term" value="F:DNA binding"/>
    <property type="evidence" value="ECO:0007669"/>
    <property type="project" value="InterPro"/>
</dbReference>
<dbReference type="AlphaFoldDB" id="A0A2J6RJI9"/>
<dbReference type="InterPro" id="IPR050987">
    <property type="entry name" value="AtrR-like"/>
</dbReference>
<evidence type="ECO:0000256" key="1">
    <source>
        <dbReference type="ARBA" id="ARBA00022723"/>
    </source>
</evidence>
<dbReference type="InterPro" id="IPR036864">
    <property type="entry name" value="Zn2-C6_fun-type_DNA-bd_sf"/>
</dbReference>
<dbReference type="Pfam" id="PF04082">
    <property type="entry name" value="Fungal_trans"/>
    <property type="match status" value="1"/>
</dbReference>
<dbReference type="EMBL" id="KZ613947">
    <property type="protein sequence ID" value="PMD38668.1"/>
    <property type="molecule type" value="Genomic_DNA"/>
</dbReference>
<dbReference type="InterPro" id="IPR001138">
    <property type="entry name" value="Zn2Cys6_DnaBD"/>
</dbReference>
<feature type="compositionally biased region" description="Polar residues" evidence="3">
    <location>
        <begin position="740"/>
        <end position="763"/>
    </location>
</feature>
<dbReference type="PANTHER" id="PTHR46910">
    <property type="entry name" value="TRANSCRIPTION FACTOR PDR1"/>
    <property type="match status" value="1"/>
</dbReference>
<dbReference type="PROSITE" id="PS50048">
    <property type="entry name" value="ZN2_CY6_FUNGAL_2"/>
    <property type="match status" value="1"/>
</dbReference>
<evidence type="ECO:0000313" key="6">
    <source>
        <dbReference type="Proteomes" id="UP000235786"/>
    </source>
</evidence>
<dbReference type="Proteomes" id="UP000235786">
    <property type="component" value="Unassembled WGS sequence"/>
</dbReference>
<evidence type="ECO:0000256" key="2">
    <source>
        <dbReference type="ARBA" id="ARBA00023242"/>
    </source>
</evidence>
<dbReference type="GO" id="GO:0006351">
    <property type="term" value="P:DNA-templated transcription"/>
    <property type="evidence" value="ECO:0007669"/>
    <property type="project" value="InterPro"/>
</dbReference>
<dbReference type="PROSITE" id="PS00463">
    <property type="entry name" value="ZN2_CY6_FUNGAL_1"/>
    <property type="match status" value="1"/>
</dbReference>
<evidence type="ECO:0000313" key="5">
    <source>
        <dbReference type="EMBL" id="PMD38668.1"/>
    </source>
</evidence>
<dbReference type="CDD" id="cd00067">
    <property type="entry name" value="GAL4"/>
    <property type="match status" value="1"/>
</dbReference>
<dbReference type="SUPFAM" id="SSF57701">
    <property type="entry name" value="Zn2/Cys6 DNA-binding domain"/>
    <property type="match status" value="1"/>
</dbReference>
<reference evidence="5 6" key="1">
    <citation type="submission" date="2016-04" db="EMBL/GenBank/DDBJ databases">
        <title>A degradative enzymes factory behind the ericoid mycorrhizal symbiosis.</title>
        <authorList>
            <consortium name="DOE Joint Genome Institute"/>
            <person name="Martino E."/>
            <person name="Morin E."/>
            <person name="Grelet G."/>
            <person name="Kuo A."/>
            <person name="Kohler A."/>
            <person name="Daghino S."/>
            <person name="Barry K."/>
            <person name="Choi C."/>
            <person name="Cichocki N."/>
            <person name="Clum A."/>
            <person name="Copeland A."/>
            <person name="Hainaut M."/>
            <person name="Haridas S."/>
            <person name="Labutti K."/>
            <person name="Lindquist E."/>
            <person name="Lipzen A."/>
            <person name="Khouja H.-R."/>
            <person name="Murat C."/>
            <person name="Ohm R."/>
            <person name="Olson A."/>
            <person name="Spatafora J."/>
            <person name="Veneault-Fourrey C."/>
            <person name="Henrissat B."/>
            <person name="Grigoriev I."/>
            <person name="Martin F."/>
            <person name="Perotto S."/>
        </authorList>
    </citation>
    <scope>NUCLEOTIDE SEQUENCE [LARGE SCALE GENOMIC DNA]</scope>
    <source>
        <strain evidence="5 6">F</strain>
    </source>
</reference>
<evidence type="ECO:0000256" key="3">
    <source>
        <dbReference type="SAM" id="MobiDB-lite"/>
    </source>
</evidence>
<feature type="compositionally biased region" description="Polar residues" evidence="3">
    <location>
        <begin position="718"/>
        <end position="732"/>
    </location>
</feature>
<dbReference type="OrthoDB" id="3266505at2759"/>
<keyword evidence="2" id="KW-0539">Nucleus</keyword>
<accession>A0A2J6RJI9</accession>
<feature type="region of interest" description="Disordered" evidence="3">
    <location>
        <begin position="660"/>
        <end position="763"/>
    </location>
</feature>
<gene>
    <name evidence="5" type="ORF">L207DRAFT_513179</name>
</gene>
<evidence type="ECO:0000259" key="4">
    <source>
        <dbReference type="PROSITE" id="PS50048"/>
    </source>
</evidence>
<feature type="compositionally biased region" description="Low complexity" evidence="3">
    <location>
        <begin position="693"/>
        <end position="716"/>
    </location>
</feature>
<sequence length="896" mass="99150">MTSLKRKIFKVPRACGRCKKQKLKCDIVRPCTLCARSGFECTPINNASIPVQDPVETQNKRQRGSNYMQNQQQAVTIPSPNSQLPNQIFGDSTLPSSEESSDAERTQKTGTPKLGVLTDPCIQVIGSPSTLLTSCENSRNAFAGDSSAMGLTKQVFSFNDTQHHSATSALPGGAEQRPHHNPDPLIANFSLPRADVVEALIDAYFDTVHWFMFILHEDSFRQQAKRVMKLGPQIKHGPDADFAALLMMVLALGAQYAGKNPSWKYRDLMTEQSIDLAALVSTLTRQVRDHIFDSLERCQLEAVQTCILLGTYYIYHGNPNLSWSVLGLAVKAAYALGLHREVDWKGDNALLQARKRAWGHTFIADTFAAVIYGRPATVDRDFCDVSYPDECGDTEIPMPLRAYLTSINGGNNLSKLTYHTHKYRLYNLKAQIISKIYTLRARASFQASGSGVPKLVKTVQSFDSKLKAWQNDLPPFFKQSSWSHGDGTPADIFLGVQGDLSEEEERIKRHLVMQRIALQLLYDYILILLHRPLLEYRMSSRRQEQFPESSVWNPFPDSFKTCMSAAMRISYTPANKFEFNCPMALITMHTLTAGVILCIPATMDPFSTTAHEAKGAVVRMIRVFKKLSAQTPVVAQSCTILEELMKVVLTRELDLVLRPDSPEDATADPTPAPEIVRPATKGTASRHRDNHASIRPRPSRSSQSPSSLAADLSAPPVQDQSGSAHQTSTTPTHRAVYQPESLTRSQKSNEIYPTSFADNSASTFSPEELASGQIIDSFDAEPNHGFNTAYGALERVICDVAPSEWMNPAWMHPYKAMELYPMSGNGFAENWLGFAADDVETSTGYNGGIHSSFERSVTLGRSHEAAPSELYSGSAGYETIGQSESQYNVAGFGSTW</sequence>
<dbReference type="CDD" id="cd12148">
    <property type="entry name" value="fungal_TF_MHR"/>
    <property type="match status" value="1"/>
</dbReference>
<dbReference type="SMART" id="SM00906">
    <property type="entry name" value="Fungal_trans"/>
    <property type="match status" value="1"/>
</dbReference>
<dbReference type="PANTHER" id="PTHR46910:SF17">
    <property type="entry name" value="SCFA-RELATED"/>
    <property type="match status" value="1"/>
</dbReference>
<dbReference type="GO" id="GO:0000981">
    <property type="term" value="F:DNA-binding transcription factor activity, RNA polymerase II-specific"/>
    <property type="evidence" value="ECO:0007669"/>
    <property type="project" value="InterPro"/>
</dbReference>
<dbReference type="SMART" id="SM00066">
    <property type="entry name" value="GAL4"/>
    <property type="match status" value="1"/>
</dbReference>
<dbReference type="GO" id="GO:0008270">
    <property type="term" value="F:zinc ion binding"/>
    <property type="evidence" value="ECO:0007669"/>
    <property type="project" value="InterPro"/>
</dbReference>
<name>A0A2J6RJI9_HYAVF</name>
<protein>
    <recommendedName>
        <fullName evidence="4">Zn(2)-C6 fungal-type domain-containing protein</fullName>
    </recommendedName>
</protein>
<proteinExistence type="predicted"/>
<organism evidence="5 6">
    <name type="scientific">Hyaloscypha variabilis (strain UAMH 11265 / GT02V1 / F)</name>
    <name type="common">Meliniomyces variabilis</name>
    <dbReference type="NCBI Taxonomy" id="1149755"/>
    <lineage>
        <taxon>Eukaryota</taxon>
        <taxon>Fungi</taxon>
        <taxon>Dikarya</taxon>
        <taxon>Ascomycota</taxon>
        <taxon>Pezizomycotina</taxon>
        <taxon>Leotiomycetes</taxon>
        <taxon>Helotiales</taxon>
        <taxon>Hyaloscyphaceae</taxon>
        <taxon>Hyaloscypha</taxon>
        <taxon>Hyaloscypha variabilis</taxon>
    </lineage>
</organism>
<keyword evidence="6" id="KW-1185">Reference proteome</keyword>
<dbReference type="InterPro" id="IPR007219">
    <property type="entry name" value="XnlR_reg_dom"/>
</dbReference>